<evidence type="ECO:0000256" key="4">
    <source>
        <dbReference type="PROSITE-ProRule" id="PRU00510"/>
    </source>
</evidence>
<dbReference type="PANTHER" id="PTHR33823:SF4">
    <property type="entry name" value="GENERAL STRESS PROTEIN 16O"/>
    <property type="match status" value="1"/>
</dbReference>
<evidence type="ECO:0000256" key="2">
    <source>
        <dbReference type="ARBA" id="ARBA00022771"/>
    </source>
</evidence>
<dbReference type="Gene3D" id="1.20.120.910">
    <property type="entry name" value="DksA, coiled-coil domain"/>
    <property type="match status" value="1"/>
</dbReference>
<keyword evidence="1" id="KW-0479">Metal-binding</keyword>
<reference evidence="6 7" key="1">
    <citation type="submission" date="2015-05" db="EMBL/GenBank/DDBJ databases">
        <authorList>
            <person name="Tang B."/>
            <person name="Yu Y."/>
        </authorList>
    </citation>
    <scope>NUCLEOTIDE SEQUENCE [LARGE SCALE GENOMIC DNA]</scope>
    <source>
        <strain evidence="6 7">DSM 7029</strain>
    </source>
</reference>
<keyword evidence="3" id="KW-0862">Zinc</keyword>
<accession>A0A0G3BIS4</accession>
<feature type="domain" description="Zinc finger DksA/TraR C4-type" evidence="5">
    <location>
        <begin position="83"/>
        <end position="118"/>
    </location>
</feature>
<keyword evidence="7" id="KW-1185">Reference proteome</keyword>
<dbReference type="InterPro" id="IPR000962">
    <property type="entry name" value="Znf_DskA_TraR"/>
</dbReference>
<evidence type="ECO:0000259" key="5">
    <source>
        <dbReference type="Pfam" id="PF01258"/>
    </source>
</evidence>
<dbReference type="SUPFAM" id="SSF57716">
    <property type="entry name" value="Glucocorticoid receptor-like (DNA-binding domain)"/>
    <property type="match status" value="1"/>
</dbReference>
<dbReference type="InterPro" id="IPR037187">
    <property type="entry name" value="DnaK_N"/>
</dbReference>
<dbReference type="RefSeq" id="WP_047194988.1">
    <property type="nucleotide sequence ID" value="NZ_CP011371.1"/>
</dbReference>
<dbReference type="PROSITE" id="PS51128">
    <property type="entry name" value="ZF_DKSA_2"/>
    <property type="match status" value="1"/>
</dbReference>
<dbReference type="SUPFAM" id="SSF109635">
    <property type="entry name" value="DnaK suppressor protein DksA, alpha-hairpin domain"/>
    <property type="match status" value="1"/>
</dbReference>
<evidence type="ECO:0000256" key="3">
    <source>
        <dbReference type="ARBA" id="ARBA00022833"/>
    </source>
</evidence>
<keyword evidence="2" id="KW-0863">Zinc-finger</keyword>
<protein>
    <recommendedName>
        <fullName evidence="5">Zinc finger DksA/TraR C4-type domain-containing protein</fullName>
    </recommendedName>
</protein>
<feature type="zinc finger region" description="dksA C4-type" evidence="4">
    <location>
        <begin position="88"/>
        <end position="112"/>
    </location>
</feature>
<evidence type="ECO:0000256" key="1">
    <source>
        <dbReference type="ARBA" id="ARBA00022723"/>
    </source>
</evidence>
<dbReference type="AlphaFoldDB" id="A0A0G3BIS4"/>
<evidence type="ECO:0000313" key="6">
    <source>
        <dbReference type="EMBL" id="AKJ29334.1"/>
    </source>
</evidence>
<organism evidence="6 7">
    <name type="scientific">Caldimonas brevitalea</name>
    <dbReference type="NCBI Taxonomy" id="413882"/>
    <lineage>
        <taxon>Bacteria</taxon>
        <taxon>Pseudomonadati</taxon>
        <taxon>Pseudomonadota</taxon>
        <taxon>Betaproteobacteria</taxon>
        <taxon>Burkholderiales</taxon>
        <taxon>Sphaerotilaceae</taxon>
        <taxon>Caldimonas</taxon>
    </lineage>
</organism>
<dbReference type="PANTHER" id="PTHR33823">
    <property type="entry name" value="RNA POLYMERASE-BINDING TRANSCRIPTION FACTOR DKSA-RELATED"/>
    <property type="match status" value="1"/>
</dbReference>
<dbReference type="STRING" id="413882.AAW51_2643"/>
<dbReference type="Proteomes" id="UP000035352">
    <property type="component" value="Chromosome"/>
</dbReference>
<evidence type="ECO:0000313" key="7">
    <source>
        <dbReference type="Proteomes" id="UP000035352"/>
    </source>
</evidence>
<name>A0A0G3BIS4_9BURK</name>
<dbReference type="OrthoDB" id="9811543at2"/>
<dbReference type="KEGG" id="pbh:AAW51_2643"/>
<dbReference type="GO" id="GO:0008270">
    <property type="term" value="F:zinc ion binding"/>
    <property type="evidence" value="ECO:0007669"/>
    <property type="project" value="UniProtKB-KW"/>
</dbReference>
<dbReference type="Pfam" id="PF01258">
    <property type="entry name" value="zf-dskA_traR"/>
    <property type="match status" value="1"/>
</dbReference>
<gene>
    <name evidence="6" type="ORF">AAW51_2643</name>
</gene>
<proteinExistence type="predicted"/>
<dbReference type="EMBL" id="CP011371">
    <property type="protein sequence ID" value="AKJ29334.1"/>
    <property type="molecule type" value="Genomic_DNA"/>
</dbReference>
<sequence length="128" mass="14322">MLSEEQLQTVRDLLSQREAQLQGEIRLAREANAEREIEQAGVVGDQGDAATAHLQDGIRHVEMERDVVELVDIDGARRRIADGSYGECIDCGQDIDYRRLMAQPTASRCADCQSVYERNHPTVLRDPG</sequence>